<sequence>MDYYIIPADLARQLGLTDFRTGDEQHGYVVNTSDLEVFGIEEAKQLGARYVSAWEAQKTIKEITNK</sequence>
<evidence type="ECO:0000313" key="1">
    <source>
        <dbReference type="EMBL" id="GJG58626.1"/>
    </source>
</evidence>
<accession>A0A9R1CWD8</accession>
<dbReference type="AlphaFoldDB" id="A0A9R1CWD8"/>
<protein>
    <submittedName>
        <fullName evidence="1">Uncharacterized protein</fullName>
    </submittedName>
</protein>
<reference evidence="1" key="1">
    <citation type="journal article" date="2022" name="Int. J. Syst. Evol. Microbiol.">
        <title>Prevotella lacticifex sp. nov., isolated from the rumen of cows.</title>
        <authorList>
            <person name="Shinkai T."/>
            <person name="Ikeyama N."/>
            <person name="Kumagai M."/>
            <person name="Ohmori H."/>
            <person name="Sakamoto M."/>
            <person name="Ohkuma M."/>
            <person name="Mitsumori M."/>
        </authorList>
    </citation>
    <scope>NUCLEOTIDE SEQUENCE</scope>
    <source>
        <strain evidence="1">R5076</strain>
    </source>
</reference>
<dbReference type="Proteomes" id="UP000825483">
    <property type="component" value="Unassembled WGS sequence"/>
</dbReference>
<comment type="caution">
    <text evidence="1">The sequence shown here is derived from an EMBL/GenBank/DDBJ whole genome shotgun (WGS) entry which is preliminary data.</text>
</comment>
<evidence type="ECO:0000313" key="2">
    <source>
        <dbReference type="Proteomes" id="UP000825483"/>
    </source>
</evidence>
<name>A0A9R1CWD8_9BACT</name>
<keyword evidence="2" id="KW-1185">Reference proteome</keyword>
<dbReference type="EMBL" id="BPUB01000001">
    <property type="protein sequence ID" value="GJG58626.1"/>
    <property type="molecule type" value="Genomic_DNA"/>
</dbReference>
<proteinExistence type="predicted"/>
<organism evidence="1 2">
    <name type="scientific">Prevotella lacticifex</name>
    <dbReference type="NCBI Taxonomy" id="2854755"/>
    <lineage>
        <taxon>Bacteria</taxon>
        <taxon>Pseudomonadati</taxon>
        <taxon>Bacteroidota</taxon>
        <taxon>Bacteroidia</taxon>
        <taxon>Bacteroidales</taxon>
        <taxon>Prevotellaceae</taxon>
        <taxon>Prevotella</taxon>
    </lineage>
</organism>
<dbReference type="GeneID" id="72467340"/>
<dbReference type="RefSeq" id="WP_223929170.1">
    <property type="nucleotide sequence ID" value="NZ_BPTU01000001.1"/>
</dbReference>
<gene>
    <name evidence="1" type="ORF">PRLR5076_14770</name>
</gene>